<dbReference type="PROSITE" id="PS50405">
    <property type="entry name" value="GST_CTER"/>
    <property type="match status" value="1"/>
</dbReference>
<dbReference type="InterPro" id="IPR036282">
    <property type="entry name" value="Glutathione-S-Trfase_C_sf"/>
</dbReference>
<dbReference type="SFLD" id="SFLDS00019">
    <property type="entry name" value="Glutathione_Transferase_(cytos"/>
    <property type="match status" value="1"/>
</dbReference>
<dbReference type="InterPro" id="IPR040079">
    <property type="entry name" value="Glutathione_S-Trfase"/>
</dbReference>
<dbReference type="InterPro" id="IPR010987">
    <property type="entry name" value="Glutathione-S-Trfase_C-like"/>
</dbReference>
<comment type="similarity">
    <text evidence="3">Belongs to the GST superfamily.</text>
</comment>
<dbReference type="SUPFAM" id="SSF52833">
    <property type="entry name" value="Thioredoxin-like"/>
    <property type="match status" value="1"/>
</dbReference>
<evidence type="ECO:0000256" key="2">
    <source>
        <dbReference type="ARBA" id="ARBA00022490"/>
    </source>
</evidence>
<dbReference type="InterPro" id="IPR051369">
    <property type="entry name" value="GST_Theta"/>
</dbReference>
<dbReference type="EC" id="4.5.1.3" evidence="6"/>
<dbReference type="Gene3D" id="1.20.1050.10">
    <property type="match status" value="1"/>
</dbReference>
<dbReference type="Gene3D" id="3.40.30.10">
    <property type="entry name" value="Glutaredoxin"/>
    <property type="match status" value="1"/>
</dbReference>
<feature type="domain" description="GST C-terminal" evidence="5">
    <location>
        <begin position="100"/>
        <end position="252"/>
    </location>
</feature>
<dbReference type="SFLD" id="SFLDG00358">
    <property type="entry name" value="Main_(cytGST)"/>
    <property type="match status" value="1"/>
</dbReference>
<dbReference type="PROSITE" id="PS50404">
    <property type="entry name" value="GST_NTER"/>
    <property type="match status" value="1"/>
</dbReference>
<evidence type="ECO:0000313" key="6">
    <source>
        <dbReference type="EMBL" id="AIN35010.1"/>
    </source>
</evidence>
<dbReference type="Pfam" id="PF02798">
    <property type="entry name" value="GST_N"/>
    <property type="match status" value="1"/>
</dbReference>
<protein>
    <submittedName>
        <fullName evidence="6">Dichloromethane dehalogenase</fullName>
        <ecNumber evidence="6">4.5.1.3</ecNumber>
    </submittedName>
</protein>
<feature type="domain" description="GST N-terminal" evidence="4">
    <location>
        <begin position="12"/>
        <end position="94"/>
    </location>
</feature>
<dbReference type="BRENDA" id="4.5.1.3">
    <property type="organism ID" value="3302"/>
</dbReference>
<evidence type="ECO:0000259" key="5">
    <source>
        <dbReference type="PROSITE" id="PS50405"/>
    </source>
</evidence>
<reference evidence="6" key="1">
    <citation type="submission" date="2014-07" db="EMBL/GenBank/DDBJ databases">
        <authorList>
            <person name="Liang L."/>
        </authorList>
    </citation>
    <scope>NUCLEOTIDE SEQUENCE</scope>
</reference>
<proteinExistence type="inferred from homology"/>
<dbReference type="InterPro" id="IPR004045">
    <property type="entry name" value="Glutathione_S-Trfase_N"/>
</dbReference>
<dbReference type="Pfam" id="PF00043">
    <property type="entry name" value="GST_C"/>
    <property type="match status" value="1"/>
</dbReference>
<dbReference type="InterPro" id="IPR036249">
    <property type="entry name" value="Thioredoxin-like_sf"/>
</dbReference>
<sequence length="288" mass="33098">MSPNPTNIHTGKTLRLLYHPGSQPCRSAHQFMYEIDVPFEEEVVDISTDITERQEFRDKYNPTGQVPILVDGEFTVWESVAIARYVNEKFDGAGNWFGRGTQERAQINQFLQWYAYTLRLGGGAFHWNIFGCLIYGEKPYSPKFTAEQNKGRTLLYEAMGTLENYWLRDREYVCGDEVSYADLAAFHEFVSHEAGKIIPDRVWQGFPKIAAWFKKLSERPHAKTVSEWQYTNVGKIIRGELTASMFKRKTAVLKGTEVFSGHNHGIPYLNEKAEDYFKRVEKEGAAVA</sequence>
<dbReference type="PANTHER" id="PTHR43917:SF8">
    <property type="entry name" value="GH16740P-RELATED"/>
    <property type="match status" value="1"/>
</dbReference>
<dbReference type="GO" id="GO:0006749">
    <property type="term" value="P:glutathione metabolic process"/>
    <property type="evidence" value="ECO:0007669"/>
    <property type="project" value="TreeGrafter"/>
</dbReference>
<evidence type="ECO:0000259" key="4">
    <source>
        <dbReference type="PROSITE" id="PS50404"/>
    </source>
</evidence>
<name>A0A088MAR6_9HYPH</name>
<dbReference type="GO" id="GO:0018834">
    <property type="term" value="F:dichloromethane dehalogenase activity"/>
    <property type="evidence" value="ECO:0007669"/>
    <property type="project" value="UniProtKB-EC"/>
</dbReference>
<dbReference type="SUPFAM" id="SSF47616">
    <property type="entry name" value="GST C-terminal domain-like"/>
    <property type="match status" value="1"/>
</dbReference>
<dbReference type="PANTHER" id="PTHR43917">
    <property type="match status" value="1"/>
</dbReference>
<keyword evidence="6" id="KW-0456">Lyase</keyword>
<dbReference type="InterPro" id="IPR004046">
    <property type="entry name" value="GST_C"/>
</dbReference>
<evidence type="ECO:0000256" key="3">
    <source>
        <dbReference type="RuleBase" id="RU003494"/>
    </source>
</evidence>
<organism evidence="6">
    <name type="scientific">Methylorubrum rhodesianum</name>
    <dbReference type="NCBI Taxonomy" id="29427"/>
    <lineage>
        <taxon>Bacteria</taxon>
        <taxon>Pseudomonadati</taxon>
        <taxon>Pseudomonadota</taxon>
        <taxon>Alphaproteobacteria</taxon>
        <taxon>Hyphomicrobiales</taxon>
        <taxon>Methylobacteriaceae</taxon>
        <taxon>Methylorubrum</taxon>
    </lineage>
</organism>
<dbReference type="InterPro" id="IPR040077">
    <property type="entry name" value="GST_C_Theta"/>
</dbReference>
<dbReference type="CDD" id="cd03183">
    <property type="entry name" value="GST_C_Theta"/>
    <property type="match status" value="1"/>
</dbReference>
<comment type="subcellular location">
    <subcellularLocation>
        <location evidence="1">Cytoplasm</location>
    </subcellularLocation>
</comment>
<dbReference type="SMR" id="A0A088MAR6"/>
<dbReference type="AlphaFoldDB" id="A0A088MAR6"/>
<evidence type="ECO:0000256" key="1">
    <source>
        <dbReference type="ARBA" id="ARBA00004496"/>
    </source>
</evidence>
<dbReference type="EMBL" id="KM243642">
    <property type="protein sequence ID" value="AIN35010.1"/>
    <property type="molecule type" value="Genomic_DNA"/>
</dbReference>
<keyword evidence="2" id="KW-0963">Cytoplasm</keyword>
<accession>A0A088MAR6</accession>
<dbReference type="GO" id="GO:0004364">
    <property type="term" value="F:glutathione transferase activity"/>
    <property type="evidence" value="ECO:0007669"/>
    <property type="project" value="TreeGrafter"/>
</dbReference>
<dbReference type="GO" id="GO:0005737">
    <property type="term" value="C:cytoplasm"/>
    <property type="evidence" value="ECO:0007669"/>
    <property type="project" value="UniProtKB-SubCell"/>
</dbReference>